<keyword evidence="2" id="KW-1185">Reference proteome</keyword>
<proteinExistence type="predicted"/>
<dbReference type="AlphaFoldDB" id="A0A8T1YA19"/>
<accession>A0A8T1YA19</accession>
<protein>
    <submittedName>
        <fullName evidence="1">Rubisco LSMT substrate-binding domain superfamily</fullName>
    </submittedName>
</protein>
<evidence type="ECO:0000313" key="2">
    <source>
        <dbReference type="Proteomes" id="UP000694240"/>
    </source>
</evidence>
<sequence>MLAEYPTTAEQDQKFLDSTSEARTTFATVNKTRLCLMGICSPPSWNVPLPNDPSQILQLREPPQVFKDCRSFQFQTVSSPPP</sequence>
<name>A0A8T1YA19_9BRAS</name>
<evidence type="ECO:0000313" key="1">
    <source>
        <dbReference type="EMBL" id="KAG7543201.1"/>
    </source>
</evidence>
<reference evidence="1 2" key="1">
    <citation type="submission" date="2020-12" db="EMBL/GenBank/DDBJ databases">
        <title>Concerted genomic and epigenomic changes stabilize Arabidopsis allopolyploids.</title>
        <authorList>
            <person name="Chen Z."/>
        </authorList>
    </citation>
    <scope>NUCLEOTIDE SEQUENCE [LARGE SCALE GENOMIC DNA]</scope>
    <source>
        <strain evidence="1">Allo738</strain>
        <tissue evidence="1">Leaf</tissue>
    </source>
</reference>
<dbReference type="EMBL" id="JAEFBK010000012">
    <property type="protein sequence ID" value="KAG7543201.1"/>
    <property type="molecule type" value="Genomic_DNA"/>
</dbReference>
<gene>
    <name evidence="1" type="ORF">ISN45_Aa07g031300</name>
</gene>
<organism evidence="1 2">
    <name type="scientific">Arabidopsis thaliana x Arabidopsis arenosa</name>
    <dbReference type="NCBI Taxonomy" id="1240361"/>
    <lineage>
        <taxon>Eukaryota</taxon>
        <taxon>Viridiplantae</taxon>
        <taxon>Streptophyta</taxon>
        <taxon>Embryophyta</taxon>
        <taxon>Tracheophyta</taxon>
        <taxon>Spermatophyta</taxon>
        <taxon>Magnoliopsida</taxon>
        <taxon>eudicotyledons</taxon>
        <taxon>Gunneridae</taxon>
        <taxon>Pentapetalae</taxon>
        <taxon>rosids</taxon>
        <taxon>malvids</taxon>
        <taxon>Brassicales</taxon>
        <taxon>Brassicaceae</taxon>
        <taxon>Camelineae</taxon>
        <taxon>Arabidopsis</taxon>
    </lineage>
</organism>
<comment type="caution">
    <text evidence="1">The sequence shown here is derived from an EMBL/GenBank/DDBJ whole genome shotgun (WGS) entry which is preliminary data.</text>
</comment>
<dbReference type="Proteomes" id="UP000694240">
    <property type="component" value="Chromosome 12"/>
</dbReference>